<protein>
    <submittedName>
        <fullName evidence="1">Uncharacterized protein</fullName>
    </submittedName>
</protein>
<keyword evidence="2" id="KW-1185">Reference proteome</keyword>
<organism evidence="1 2">
    <name type="scientific">Trichuris suis</name>
    <name type="common">pig whipworm</name>
    <dbReference type="NCBI Taxonomy" id="68888"/>
    <lineage>
        <taxon>Eukaryota</taxon>
        <taxon>Metazoa</taxon>
        <taxon>Ecdysozoa</taxon>
        <taxon>Nematoda</taxon>
        <taxon>Enoplea</taxon>
        <taxon>Dorylaimia</taxon>
        <taxon>Trichinellida</taxon>
        <taxon>Trichuridae</taxon>
        <taxon>Trichuris</taxon>
    </lineage>
</organism>
<proteinExistence type="predicted"/>
<accession>A0A085MMP6</accession>
<reference evidence="1 2" key="1">
    <citation type="journal article" date="2014" name="Nat. Genet.">
        <title>Genome and transcriptome of the porcine whipworm Trichuris suis.</title>
        <authorList>
            <person name="Jex A.R."/>
            <person name="Nejsum P."/>
            <person name="Schwarz E.M."/>
            <person name="Hu L."/>
            <person name="Young N.D."/>
            <person name="Hall R.S."/>
            <person name="Korhonen P.K."/>
            <person name="Liao S."/>
            <person name="Thamsborg S."/>
            <person name="Xia J."/>
            <person name="Xu P."/>
            <person name="Wang S."/>
            <person name="Scheerlinck J.P."/>
            <person name="Hofmann A."/>
            <person name="Sternberg P.W."/>
            <person name="Wang J."/>
            <person name="Gasser R.B."/>
        </authorList>
    </citation>
    <scope>NUCLEOTIDE SEQUENCE [LARGE SCALE GENOMIC DNA]</scope>
    <source>
        <strain evidence="1">DCEP-RM93M</strain>
    </source>
</reference>
<feature type="non-terminal residue" evidence="1">
    <location>
        <position position="207"/>
    </location>
</feature>
<name>A0A085MMP6_9BILA</name>
<sequence>MPSVFSFEVNHRRRFVKMSSSENQRNNRSWTDMSYSSFCNELPEAVGYCSSPFASSASSAESTMDSEYRTSKEDPQCLNCRASLTGEEFITSCPKLVLKPSNDIDRLKGKGIAMKLSRDCIQDDRLVSEGSDMNEGEANEVSFANFCRKWKDGVIGLFTVPFAYKQYRTEICAAGQSMNGCLKAIGSLMGSQVIRLTEGVFRSLKKT</sequence>
<gene>
    <name evidence="1" type="ORF">M513_00718</name>
</gene>
<dbReference type="Proteomes" id="UP000030764">
    <property type="component" value="Unassembled WGS sequence"/>
</dbReference>
<evidence type="ECO:0000313" key="1">
    <source>
        <dbReference type="EMBL" id="KFD58492.1"/>
    </source>
</evidence>
<dbReference type="AlphaFoldDB" id="A0A085MMP6"/>
<evidence type="ECO:0000313" key="2">
    <source>
        <dbReference type="Proteomes" id="UP000030764"/>
    </source>
</evidence>
<dbReference type="EMBL" id="KL363184">
    <property type="protein sequence ID" value="KFD58492.1"/>
    <property type="molecule type" value="Genomic_DNA"/>
</dbReference>